<evidence type="ECO:0000259" key="6">
    <source>
        <dbReference type="Pfam" id="PF01979"/>
    </source>
</evidence>
<accession>A0A212M124</accession>
<dbReference type="InterPro" id="IPR050378">
    <property type="entry name" value="Metallo-dep_Hydrolases_sf"/>
</dbReference>
<dbReference type="GO" id="GO:0005829">
    <property type="term" value="C:cytosol"/>
    <property type="evidence" value="ECO:0007669"/>
    <property type="project" value="TreeGrafter"/>
</dbReference>
<evidence type="ECO:0000256" key="3">
    <source>
        <dbReference type="ARBA" id="ARBA00022723"/>
    </source>
</evidence>
<dbReference type="GO" id="GO:0046872">
    <property type="term" value="F:metal ion binding"/>
    <property type="evidence" value="ECO:0007669"/>
    <property type="project" value="UniProtKB-KW"/>
</dbReference>
<proteinExistence type="inferred from homology"/>
<gene>
    <name evidence="7" type="primary">hyuA</name>
    <name evidence="7" type="ORF">KL86SPO_70268</name>
</gene>
<dbReference type="InterPro" id="IPR011059">
    <property type="entry name" value="Metal-dep_hydrolase_composite"/>
</dbReference>
<sequence>MGIVLRGGTVITADSEYLADIRIEGSTVSTVGQGLARSGDTVIDAAGCYLLPGGIDPHTHFDLDVGSTRTADDFASGTQAAIAGGTTTIIDYAAQARGGTLHAALAEWHAKADGNCYADYGFHMGITDYNPAVADEMSQMVAAGVTSFKMYLAYKSLKVDDKTVFQALRRSREIGALVGFHCENGDAIDMLVQEAIEAGNTSPRYHALTRPAIAEAEATNRVIALAEMAGAPVFIVHLTCKGALEAVIRAKSRGVAVYTETCPQYLLLDESCYAADGFEAAKYVMSPPLRTLTDQAALWNGLSAGFFDCLATDHCSFNYQGQKELGRQDFSKIPNGGPGVEHRLALIYTYGVLTDKITLQQMVALTSTNAAKLFGLFPRKGTIAPGSDADIVVWNPDASSVITAAAQTQRVDYTPYEGWRQRGRAEYVFLRGREVAKGGTIRQEALGEYLSRKPFPIRRED</sequence>
<evidence type="ECO:0000256" key="1">
    <source>
        <dbReference type="ARBA" id="ARBA00001947"/>
    </source>
</evidence>
<keyword evidence="3" id="KW-0479">Metal-binding</keyword>
<keyword evidence="4 7" id="KW-0378">Hydrolase</keyword>
<dbReference type="NCBIfam" id="TIGR02033">
    <property type="entry name" value="D-hydantoinase"/>
    <property type="match status" value="1"/>
</dbReference>
<comment type="similarity">
    <text evidence="2">Belongs to the metallo-dependent hydrolases superfamily. Hydantoinase/dihydropyrimidinase family.</text>
</comment>
<dbReference type="CDD" id="cd01314">
    <property type="entry name" value="D-HYD"/>
    <property type="match status" value="1"/>
</dbReference>
<evidence type="ECO:0000256" key="4">
    <source>
        <dbReference type="ARBA" id="ARBA00022801"/>
    </source>
</evidence>
<organism evidence="7">
    <name type="scientific">uncultured Sporomusa sp</name>
    <dbReference type="NCBI Taxonomy" id="307249"/>
    <lineage>
        <taxon>Bacteria</taxon>
        <taxon>Bacillati</taxon>
        <taxon>Bacillota</taxon>
        <taxon>Negativicutes</taxon>
        <taxon>Selenomonadales</taxon>
        <taxon>Sporomusaceae</taxon>
        <taxon>Sporomusa</taxon>
        <taxon>environmental samples</taxon>
    </lineage>
</organism>
<dbReference type="GO" id="GO:0016812">
    <property type="term" value="F:hydrolase activity, acting on carbon-nitrogen (but not peptide) bonds, in cyclic amides"/>
    <property type="evidence" value="ECO:0007669"/>
    <property type="project" value="TreeGrafter"/>
</dbReference>
<evidence type="ECO:0000313" key="7">
    <source>
        <dbReference type="EMBL" id="SCM83410.1"/>
    </source>
</evidence>
<reference evidence="7" key="1">
    <citation type="submission" date="2016-08" db="EMBL/GenBank/DDBJ databases">
        <authorList>
            <person name="Seilhamer J.J."/>
        </authorList>
    </citation>
    <scope>NUCLEOTIDE SEQUENCE</scope>
    <source>
        <strain evidence="7">86</strain>
    </source>
</reference>
<comment type="cofactor">
    <cofactor evidence="1">
        <name>Zn(2+)</name>
        <dbReference type="ChEBI" id="CHEBI:29105"/>
    </cofactor>
</comment>
<dbReference type="InterPro" id="IPR011778">
    <property type="entry name" value="Hydantoinase/dihydroPyrase"/>
</dbReference>
<dbReference type="Gene3D" id="3.20.20.140">
    <property type="entry name" value="Metal-dependent hydrolases"/>
    <property type="match status" value="1"/>
</dbReference>
<dbReference type="PANTHER" id="PTHR11647">
    <property type="entry name" value="HYDRANTOINASE/DIHYDROPYRIMIDINASE FAMILY MEMBER"/>
    <property type="match status" value="1"/>
</dbReference>
<dbReference type="SUPFAM" id="SSF51338">
    <property type="entry name" value="Composite domain of metallo-dependent hydrolases"/>
    <property type="match status" value="2"/>
</dbReference>
<dbReference type="EC" id="3.5.2.-" evidence="7"/>
<dbReference type="EMBL" id="FMJE01000007">
    <property type="protein sequence ID" value="SCM83410.1"/>
    <property type="molecule type" value="Genomic_DNA"/>
</dbReference>
<dbReference type="Pfam" id="PF01979">
    <property type="entry name" value="Amidohydro_1"/>
    <property type="match status" value="1"/>
</dbReference>
<evidence type="ECO:0000256" key="2">
    <source>
        <dbReference type="ARBA" id="ARBA00008829"/>
    </source>
</evidence>
<dbReference type="InterPro" id="IPR006680">
    <property type="entry name" value="Amidohydro-rel"/>
</dbReference>
<dbReference type="AlphaFoldDB" id="A0A212M124"/>
<dbReference type="Gene3D" id="2.30.40.10">
    <property type="entry name" value="Urease, subunit C, domain 1"/>
    <property type="match status" value="1"/>
</dbReference>
<evidence type="ECO:0000256" key="5">
    <source>
        <dbReference type="PIRSR" id="PIRSR611778-50"/>
    </source>
</evidence>
<comment type="PTM">
    <text evidence="5">Carbamylation allows a single lysine to coordinate two divalent metal cations.</text>
</comment>
<feature type="domain" description="Amidohydrolase-related" evidence="6">
    <location>
        <begin position="49"/>
        <end position="435"/>
    </location>
</feature>
<dbReference type="InterPro" id="IPR032466">
    <property type="entry name" value="Metal_Hydrolase"/>
</dbReference>
<name>A0A212M124_9FIRM</name>
<dbReference type="SUPFAM" id="SSF51556">
    <property type="entry name" value="Metallo-dependent hydrolases"/>
    <property type="match status" value="1"/>
</dbReference>
<dbReference type="FunFam" id="3.20.20.140:FF:000076">
    <property type="entry name" value="Dihydropyrimidinase like 2"/>
    <property type="match status" value="1"/>
</dbReference>
<dbReference type="RefSeq" id="WP_288185859.1">
    <property type="nucleotide sequence ID" value="NZ_LT608335.1"/>
</dbReference>
<feature type="modified residue" description="N6-carboxylysine" evidence="5">
    <location>
        <position position="149"/>
    </location>
</feature>
<protein>
    <submittedName>
        <fullName evidence="7">D-stereospecific phenylhydantoinase</fullName>
        <ecNumber evidence="7">3.5.2.-</ecNumber>
    </submittedName>
</protein>
<dbReference type="PANTHER" id="PTHR11647:SF1">
    <property type="entry name" value="COLLAPSIN RESPONSE MEDIATOR PROTEIN"/>
    <property type="match status" value="1"/>
</dbReference>